<dbReference type="GO" id="GO:0009279">
    <property type="term" value="C:cell outer membrane"/>
    <property type="evidence" value="ECO:0007669"/>
    <property type="project" value="TreeGrafter"/>
</dbReference>
<dbReference type="EMBL" id="JAAZQQ010000003">
    <property type="protein sequence ID" value="NKX45125.1"/>
    <property type="molecule type" value="Genomic_DNA"/>
</dbReference>
<comment type="caution">
    <text evidence="4">The sequence shown here is derived from an EMBL/GenBank/DDBJ whole genome shotgun (WGS) entry which is preliminary data.</text>
</comment>
<dbReference type="InterPro" id="IPR052037">
    <property type="entry name" value="LPS_export_LptA"/>
</dbReference>
<dbReference type="Gene3D" id="2.60.450.10">
    <property type="entry name" value="Lipopolysaccharide (LPS) transport protein A like domain"/>
    <property type="match status" value="1"/>
</dbReference>
<name>A0A7X6GZ92_9RHOB</name>
<gene>
    <name evidence="4" type="ORF">HCU73_11020</name>
</gene>
<dbReference type="GO" id="GO:0017089">
    <property type="term" value="F:glycolipid transfer activity"/>
    <property type="evidence" value="ECO:0007669"/>
    <property type="project" value="TreeGrafter"/>
</dbReference>
<evidence type="ECO:0000256" key="1">
    <source>
        <dbReference type="ARBA" id="ARBA00022729"/>
    </source>
</evidence>
<dbReference type="Proteomes" id="UP000526408">
    <property type="component" value="Unassembled WGS sequence"/>
</dbReference>
<dbReference type="GO" id="GO:0015920">
    <property type="term" value="P:lipopolysaccharide transport"/>
    <property type="evidence" value="ECO:0007669"/>
    <property type="project" value="TreeGrafter"/>
</dbReference>
<accession>A0A7X6GZ92</accession>
<dbReference type="PANTHER" id="PTHR36504:SF1">
    <property type="entry name" value="LIPOPOLYSACCHARIDE EXPORT SYSTEM PROTEIN LPTA"/>
    <property type="match status" value="1"/>
</dbReference>
<proteinExistence type="predicted"/>
<feature type="chain" id="PRO_5031123782" evidence="2">
    <location>
        <begin position="23"/>
        <end position="165"/>
    </location>
</feature>
<dbReference type="InterPro" id="IPR005653">
    <property type="entry name" value="OstA-like_N"/>
</dbReference>
<evidence type="ECO:0000313" key="4">
    <source>
        <dbReference type="EMBL" id="NKX45125.1"/>
    </source>
</evidence>
<dbReference type="PANTHER" id="PTHR36504">
    <property type="entry name" value="LIPOPOLYSACCHARIDE EXPORT SYSTEM PROTEIN LPTA"/>
    <property type="match status" value="1"/>
</dbReference>
<keyword evidence="5" id="KW-1185">Reference proteome</keyword>
<evidence type="ECO:0000259" key="3">
    <source>
        <dbReference type="Pfam" id="PF03968"/>
    </source>
</evidence>
<organism evidence="4 5">
    <name type="scientific">Roseicyclus persicicus</name>
    <dbReference type="NCBI Taxonomy" id="2650661"/>
    <lineage>
        <taxon>Bacteria</taxon>
        <taxon>Pseudomonadati</taxon>
        <taxon>Pseudomonadota</taxon>
        <taxon>Alphaproteobacteria</taxon>
        <taxon>Rhodobacterales</taxon>
        <taxon>Roseobacteraceae</taxon>
        <taxon>Roseicyclus</taxon>
    </lineage>
</organism>
<feature type="signal peptide" evidence="2">
    <location>
        <begin position="1"/>
        <end position="22"/>
    </location>
</feature>
<dbReference type="AlphaFoldDB" id="A0A7X6GZ92"/>
<sequence length="165" mass="16778">MRHLIRLATLAAFLALSGPAAAQVQIGFGGVAHDSRQPVEVTSDSLGIDQTTGRAVFDGNVIIVQGDLRMAAGRVEVVYSDTGGARSVERVIATGGVLVTRGADAAEGAEATYDITAALLTMVGDVLVTQGPTAISGDRMVVNMTTGSGTVEGRVRTVLDPGSAP</sequence>
<dbReference type="Pfam" id="PF03968">
    <property type="entry name" value="LptD_N"/>
    <property type="match status" value="1"/>
</dbReference>
<evidence type="ECO:0000256" key="2">
    <source>
        <dbReference type="SAM" id="SignalP"/>
    </source>
</evidence>
<feature type="domain" description="Organic solvent tolerance-like N-terminal" evidence="3">
    <location>
        <begin position="40"/>
        <end position="147"/>
    </location>
</feature>
<reference evidence="4 5" key="1">
    <citation type="submission" date="2020-04" db="EMBL/GenBank/DDBJ databases">
        <authorList>
            <person name="Yoon J."/>
        </authorList>
    </citation>
    <scope>NUCLEOTIDE SEQUENCE [LARGE SCALE GENOMIC DNA]</scope>
    <source>
        <strain evidence="4 5">KMU-115</strain>
    </source>
</reference>
<protein>
    <submittedName>
        <fullName evidence="4">Lipopolysaccharide transport periplasmic protein LptA</fullName>
    </submittedName>
</protein>
<dbReference type="GO" id="GO:0030288">
    <property type="term" value="C:outer membrane-bounded periplasmic space"/>
    <property type="evidence" value="ECO:0007669"/>
    <property type="project" value="TreeGrafter"/>
</dbReference>
<evidence type="ECO:0000313" key="5">
    <source>
        <dbReference type="Proteomes" id="UP000526408"/>
    </source>
</evidence>
<keyword evidence="1 2" id="KW-0732">Signal</keyword>